<comment type="subcellular location">
    <subcellularLocation>
        <location evidence="1">Endomembrane system</location>
        <topology evidence="1">Multi-pass membrane protein</topology>
    </subcellularLocation>
</comment>
<evidence type="ECO:0000256" key="4">
    <source>
        <dbReference type="ARBA" id="ARBA00023002"/>
    </source>
</evidence>
<evidence type="ECO:0000313" key="9">
    <source>
        <dbReference type="EMBL" id="BAU55520.1"/>
    </source>
</evidence>
<dbReference type="InterPro" id="IPR006694">
    <property type="entry name" value="Fatty_acid_hydroxylase"/>
</dbReference>
<evidence type="ECO:0000256" key="1">
    <source>
        <dbReference type="ARBA" id="ARBA00004127"/>
    </source>
</evidence>
<evidence type="ECO:0000256" key="7">
    <source>
        <dbReference type="SAM" id="Phobius"/>
    </source>
</evidence>
<dbReference type="PANTHER" id="PTHR21624">
    <property type="entry name" value="STEROL DESATURASE-RELATED PROTEIN"/>
    <property type="match status" value="1"/>
</dbReference>
<dbReference type="InterPro" id="IPR051689">
    <property type="entry name" value="Sterol_desaturase/TMEM195"/>
</dbReference>
<evidence type="ECO:0000313" key="10">
    <source>
        <dbReference type="Proteomes" id="UP000218263"/>
    </source>
</evidence>
<keyword evidence="5" id="KW-0443">Lipid metabolism</keyword>
<dbReference type="GO" id="GO:0050479">
    <property type="term" value="F:glyceryl-ether monooxygenase activity"/>
    <property type="evidence" value="ECO:0007669"/>
    <property type="project" value="TreeGrafter"/>
</dbReference>
<gene>
    <name evidence="9" type="ORF">MgSA37_03709</name>
</gene>
<name>A0A0X8X4M2_9SPHI</name>
<organism evidence="9 10">
    <name type="scientific">Mucilaginibacter gotjawali</name>
    <dbReference type="NCBI Taxonomy" id="1550579"/>
    <lineage>
        <taxon>Bacteria</taxon>
        <taxon>Pseudomonadati</taxon>
        <taxon>Bacteroidota</taxon>
        <taxon>Sphingobacteriia</taxon>
        <taxon>Sphingobacteriales</taxon>
        <taxon>Sphingobacteriaceae</taxon>
        <taxon>Mucilaginibacter</taxon>
    </lineage>
</organism>
<dbReference type="GO" id="GO:0008610">
    <property type="term" value="P:lipid biosynthetic process"/>
    <property type="evidence" value="ECO:0007669"/>
    <property type="project" value="InterPro"/>
</dbReference>
<evidence type="ECO:0000256" key="6">
    <source>
        <dbReference type="ARBA" id="ARBA00023136"/>
    </source>
</evidence>
<dbReference type="AlphaFoldDB" id="A0A0X8X4M2"/>
<feature type="domain" description="Fatty acid hydroxylase" evidence="8">
    <location>
        <begin position="133"/>
        <end position="271"/>
    </location>
</feature>
<feature type="transmembrane region" description="Helical" evidence="7">
    <location>
        <begin position="93"/>
        <end position="118"/>
    </location>
</feature>
<protein>
    <submittedName>
        <fullName evidence="9">Fatty acid hydroxylase superfamily protein</fullName>
    </submittedName>
</protein>
<keyword evidence="4" id="KW-0560">Oxidoreductase</keyword>
<dbReference type="GO" id="GO:0016020">
    <property type="term" value="C:membrane"/>
    <property type="evidence" value="ECO:0007669"/>
    <property type="project" value="GOC"/>
</dbReference>
<evidence type="ECO:0000256" key="5">
    <source>
        <dbReference type="ARBA" id="ARBA00023098"/>
    </source>
</evidence>
<evidence type="ECO:0000256" key="3">
    <source>
        <dbReference type="ARBA" id="ARBA00022989"/>
    </source>
</evidence>
<dbReference type="Proteomes" id="UP000218263">
    <property type="component" value="Chromosome"/>
</dbReference>
<proteinExistence type="predicted"/>
<feature type="transmembrane region" description="Helical" evidence="7">
    <location>
        <begin position="130"/>
        <end position="150"/>
    </location>
</feature>
<dbReference type="GO" id="GO:0012505">
    <property type="term" value="C:endomembrane system"/>
    <property type="evidence" value="ECO:0007669"/>
    <property type="project" value="UniProtKB-SubCell"/>
</dbReference>
<dbReference type="GO" id="GO:0005506">
    <property type="term" value="F:iron ion binding"/>
    <property type="evidence" value="ECO:0007669"/>
    <property type="project" value="InterPro"/>
</dbReference>
<feature type="transmembrane region" description="Helical" evidence="7">
    <location>
        <begin position="53"/>
        <end position="73"/>
    </location>
</feature>
<evidence type="ECO:0000256" key="2">
    <source>
        <dbReference type="ARBA" id="ARBA00022692"/>
    </source>
</evidence>
<reference evidence="9 10" key="1">
    <citation type="submission" date="2015-12" db="EMBL/GenBank/DDBJ databases">
        <title>Genome sequence of Mucilaginibacter gotjawali.</title>
        <authorList>
            <person name="Lee J.S."/>
            <person name="Lee K.C."/>
            <person name="Kim K.K."/>
            <person name="Lee B.W."/>
        </authorList>
    </citation>
    <scope>NUCLEOTIDE SEQUENCE [LARGE SCALE GENOMIC DNA]</scope>
    <source>
        <strain evidence="9 10">SA3-7</strain>
    </source>
</reference>
<sequence>MDYGPSTMDLILIDHGLKSINMEFLKAIWENFTGFFGFGNLIDILKSGKYDRLLTYQGITAVLGPLIPFLLIVEIIRAAFYKRFKVIDYKISFFTYVLNAFVGRVISFAMVGICIGLFEKYAIVKTSFTWYWFVYGYIVWEFAHFIYHYLAHKVRLFWCLHSTHHAPASMNLSVTYAHFFLEGPYADIIRTTICILLGVNPAMLFVIMFIDGTWGALIHIGENLVKDARFGFLGKIILTPSFHRVHHAKNPLYMDTNFCNLLNIWDRVFGTYQPEDRAIPIEYGITRPMKPHSFLDAYFGEIVALAKDVAKAPGVKNKFLYIFMPPGWSHTGDHKMSSIVRKKYFEEEQNAKLQPEIIKN</sequence>
<evidence type="ECO:0000259" key="8">
    <source>
        <dbReference type="Pfam" id="PF04116"/>
    </source>
</evidence>
<dbReference type="PANTHER" id="PTHR21624:SF1">
    <property type="entry name" value="ALKYLGLYCEROL MONOOXYGENASE"/>
    <property type="match status" value="1"/>
</dbReference>
<keyword evidence="3 7" id="KW-1133">Transmembrane helix</keyword>
<dbReference type="KEGG" id="mgot:MgSA37_03709"/>
<keyword evidence="6 7" id="KW-0472">Membrane</keyword>
<accession>A0A0X8X4M2</accession>
<keyword evidence="10" id="KW-1185">Reference proteome</keyword>
<dbReference type="EMBL" id="AP017313">
    <property type="protein sequence ID" value="BAU55520.1"/>
    <property type="molecule type" value="Genomic_DNA"/>
</dbReference>
<dbReference type="Pfam" id="PF04116">
    <property type="entry name" value="FA_hydroxylase"/>
    <property type="match status" value="1"/>
</dbReference>
<dbReference type="GO" id="GO:0006643">
    <property type="term" value="P:membrane lipid metabolic process"/>
    <property type="evidence" value="ECO:0007669"/>
    <property type="project" value="TreeGrafter"/>
</dbReference>
<keyword evidence="2 7" id="KW-0812">Transmembrane</keyword>
<feature type="transmembrane region" description="Helical" evidence="7">
    <location>
        <begin position="188"/>
        <end position="210"/>
    </location>
</feature>